<dbReference type="AlphaFoldDB" id="A0A6G1DVX0"/>
<dbReference type="OrthoDB" id="28901at2759"/>
<accession>A0A6G1DVX0</accession>
<dbReference type="EMBL" id="SPHZ02000005">
    <property type="protein sequence ID" value="KAF0916995.1"/>
    <property type="molecule type" value="Genomic_DNA"/>
</dbReference>
<sequence length="78" mass="8432">MKNGNYKGDLAQGGAISLKEAAIPASRLISSQELKLKDIGVVIAVEKDGLREKKGNLNVATKFYKKSRTSLNTLKDVV</sequence>
<reference evidence="1 2" key="1">
    <citation type="submission" date="2019-11" db="EMBL/GenBank/DDBJ databases">
        <title>Whole genome sequence of Oryza granulata.</title>
        <authorList>
            <person name="Li W."/>
        </authorList>
    </citation>
    <scope>NUCLEOTIDE SEQUENCE [LARGE SCALE GENOMIC DNA]</scope>
    <source>
        <strain evidence="2">cv. Menghai</strain>
        <tissue evidence="1">Leaf</tissue>
    </source>
</reference>
<evidence type="ECO:0000313" key="1">
    <source>
        <dbReference type="EMBL" id="KAF0916995.1"/>
    </source>
</evidence>
<proteinExistence type="predicted"/>
<evidence type="ECO:0000313" key="2">
    <source>
        <dbReference type="Proteomes" id="UP000479710"/>
    </source>
</evidence>
<keyword evidence="2" id="KW-1185">Reference proteome</keyword>
<protein>
    <submittedName>
        <fullName evidence="1">Uncharacterized protein</fullName>
    </submittedName>
</protein>
<gene>
    <name evidence="1" type="ORF">E2562_016300</name>
</gene>
<name>A0A6G1DVX0_9ORYZ</name>
<organism evidence="1 2">
    <name type="scientific">Oryza meyeriana var. granulata</name>
    <dbReference type="NCBI Taxonomy" id="110450"/>
    <lineage>
        <taxon>Eukaryota</taxon>
        <taxon>Viridiplantae</taxon>
        <taxon>Streptophyta</taxon>
        <taxon>Embryophyta</taxon>
        <taxon>Tracheophyta</taxon>
        <taxon>Spermatophyta</taxon>
        <taxon>Magnoliopsida</taxon>
        <taxon>Liliopsida</taxon>
        <taxon>Poales</taxon>
        <taxon>Poaceae</taxon>
        <taxon>BOP clade</taxon>
        <taxon>Oryzoideae</taxon>
        <taxon>Oryzeae</taxon>
        <taxon>Oryzinae</taxon>
        <taxon>Oryza</taxon>
        <taxon>Oryza meyeriana</taxon>
    </lineage>
</organism>
<dbReference type="Proteomes" id="UP000479710">
    <property type="component" value="Unassembled WGS sequence"/>
</dbReference>
<comment type="caution">
    <text evidence="1">The sequence shown here is derived from an EMBL/GenBank/DDBJ whole genome shotgun (WGS) entry which is preliminary data.</text>
</comment>